<evidence type="ECO:0000259" key="8">
    <source>
        <dbReference type="Pfam" id="PF16901"/>
    </source>
</evidence>
<comment type="catalytic activity">
    <reaction evidence="6">
        <text>a quinone + sn-glycerol 3-phosphate = dihydroxyacetone phosphate + a quinol</text>
        <dbReference type="Rhea" id="RHEA:18977"/>
        <dbReference type="ChEBI" id="CHEBI:24646"/>
        <dbReference type="ChEBI" id="CHEBI:57597"/>
        <dbReference type="ChEBI" id="CHEBI:57642"/>
        <dbReference type="ChEBI" id="CHEBI:132124"/>
        <dbReference type="EC" id="1.1.5.3"/>
    </reaction>
</comment>
<dbReference type="InterPro" id="IPR006076">
    <property type="entry name" value="FAD-dep_OxRdtase"/>
</dbReference>
<dbReference type="OrthoDB" id="9766796at2"/>
<dbReference type="Pfam" id="PF16901">
    <property type="entry name" value="DAO_C"/>
    <property type="match status" value="1"/>
</dbReference>
<keyword evidence="10" id="KW-1185">Reference proteome</keyword>
<sequence length="546" mass="61381">MNRTQDLQRLQKETFDICIIGGGASGAGCALDAALRGFKVALIEKNDFAAETSSKSTKLIHGGVRYLEQAFKNLDFAQLKQVRHGLEERQIVLQNAPHLARPLPLLTPVFSWWEGLYFSIGLRMYDFFAKGDSLPKSRWLSKKETMLRMPSLDAKKLHSAVLYFDGQLDDARYCLGLAHAAAEAGVAVANHLQLIDFEKDTNGKLEGAVVTSTLDNGVEPPFSIKARLFINCTGAMADHIRLKANPTLSRRIRPSKGVHVVLPYEVLKSDDAMLIPKTSDGRVVFAIPFEGQLLLGTTDTDYTQLENEPLLEEKEVEFLLDTLAPYLAKRPDKSQVKAGFGGLRPLLAASESDSTKKLVRDHEVEYDESSNLLSLLGGKWTTYRYMAKETIDKAGELLGAERPCLTADHVLVGGEDFAFEDWKIIQTVYRLAKDIAKHLIRKYGSRAHKVARLTQENIVWSQRLVEKFPFIQAEVIYQVREEMACTLRDVLARRMRLEIMDWEATQEAVPVVANLMAQELGWTQAHKQKQIDEYLQLVQSFIKSAE</sequence>
<dbReference type="PRINTS" id="PR01001">
    <property type="entry name" value="FADG3PDH"/>
</dbReference>
<evidence type="ECO:0000256" key="4">
    <source>
        <dbReference type="ARBA" id="ARBA00022827"/>
    </source>
</evidence>
<name>A0A344TE25_9BACT</name>
<keyword evidence="3 6" id="KW-0285">Flavoprotein</keyword>
<feature type="domain" description="FAD dependent oxidoreductase" evidence="7">
    <location>
        <begin position="16"/>
        <end position="349"/>
    </location>
</feature>
<reference evidence="9 10" key="1">
    <citation type="submission" date="2018-07" db="EMBL/GenBank/DDBJ databases">
        <title>Genome sequencing of Runella.</title>
        <authorList>
            <person name="Baek M.-G."/>
            <person name="Yi H."/>
        </authorList>
    </citation>
    <scope>NUCLEOTIDE SEQUENCE [LARGE SCALE GENOMIC DNA]</scope>
    <source>
        <strain evidence="9 10">HYN0085</strain>
    </source>
</reference>
<dbReference type="EC" id="1.1.5.3" evidence="6"/>
<dbReference type="PANTHER" id="PTHR11985:SF15">
    <property type="entry name" value="GLYCEROL-3-PHOSPHATE DEHYDROGENASE, MITOCHONDRIAL"/>
    <property type="match status" value="1"/>
</dbReference>
<evidence type="ECO:0000259" key="7">
    <source>
        <dbReference type="Pfam" id="PF01266"/>
    </source>
</evidence>
<evidence type="ECO:0000256" key="1">
    <source>
        <dbReference type="ARBA" id="ARBA00001974"/>
    </source>
</evidence>
<organism evidence="9 10">
    <name type="scientific">Runella rosea</name>
    <dbReference type="NCBI Taxonomy" id="2259595"/>
    <lineage>
        <taxon>Bacteria</taxon>
        <taxon>Pseudomonadati</taxon>
        <taxon>Bacteroidota</taxon>
        <taxon>Cytophagia</taxon>
        <taxon>Cytophagales</taxon>
        <taxon>Spirosomataceae</taxon>
        <taxon>Runella</taxon>
    </lineage>
</organism>
<feature type="domain" description="Alpha-glycerophosphate oxidase C-terminal" evidence="8">
    <location>
        <begin position="404"/>
        <end position="526"/>
    </location>
</feature>
<dbReference type="Gene3D" id="3.30.9.10">
    <property type="entry name" value="D-Amino Acid Oxidase, subunit A, domain 2"/>
    <property type="match status" value="1"/>
</dbReference>
<evidence type="ECO:0000313" key="10">
    <source>
        <dbReference type="Proteomes" id="UP000251993"/>
    </source>
</evidence>
<evidence type="ECO:0000256" key="6">
    <source>
        <dbReference type="RuleBase" id="RU361217"/>
    </source>
</evidence>
<dbReference type="InterPro" id="IPR031656">
    <property type="entry name" value="DAO_C"/>
</dbReference>
<dbReference type="KEGG" id="run:DR864_03680"/>
<dbReference type="GO" id="GO:0006072">
    <property type="term" value="P:glycerol-3-phosphate metabolic process"/>
    <property type="evidence" value="ECO:0007669"/>
    <property type="project" value="UniProtKB-UniRule"/>
</dbReference>
<keyword evidence="5 6" id="KW-0560">Oxidoreductase</keyword>
<dbReference type="GO" id="GO:0009331">
    <property type="term" value="C:glycerol-3-phosphate dehydrogenase (FAD) complex"/>
    <property type="evidence" value="ECO:0007669"/>
    <property type="project" value="UniProtKB-UniRule"/>
</dbReference>
<dbReference type="Gene3D" id="3.50.50.60">
    <property type="entry name" value="FAD/NAD(P)-binding domain"/>
    <property type="match status" value="1"/>
</dbReference>
<proteinExistence type="inferred from homology"/>
<dbReference type="PROSITE" id="PS00977">
    <property type="entry name" value="FAD_G3PDH_1"/>
    <property type="match status" value="1"/>
</dbReference>
<dbReference type="SUPFAM" id="SSF51905">
    <property type="entry name" value="FAD/NAD(P)-binding domain"/>
    <property type="match status" value="1"/>
</dbReference>
<keyword evidence="4" id="KW-0274">FAD</keyword>
<dbReference type="PROSITE" id="PS00978">
    <property type="entry name" value="FAD_G3PDH_2"/>
    <property type="match status" value="1"/>
</dbReference>
<protein>
    <recommendedName>
        <fullName evidence="6">Glycerol-3-phosphate dehydrogenase</fullName>
        <ecNumber evidence="6">1.1.5.3</ecNumber>
    </recommendedName>
</protein>
<evidence type="ECO:0000256" key="3">
    <source>
        <dbReference type="ARBA" id="ARBA00022630"/>
    </source>
</evidence>
<evidence type="ECO:0000256" key="5">
    <source>
        <dbReference type="ARBA" id="ARBA00023002"/>
    </source>
</evidence>
<dbReference type="Proteomes" id="UP000251993">
    <property type="component" value="Chromosome"/>
</dbReference>
<dbReference type="Gene3D" id="1.10.8.870">
    <property type="entry name" value="Alpha-glycerophosphate oxidase, cap domain"/>
    <property type="match status" value="1"/>
</dbReference>
<dbReference type="InterPro" id="IPR000447">
    <property type="entry name" value="G3P_DH_FAD-dep"/>
</dbReference>
<dbReference type="InterPro" id="IPR038299">
    <property type="entry name" value="DAO_C_sf"/>
</dbReference>
<dbReference type="PANTHER" id="PTHR11985">
    <property type="entry name" value="GLYCEROL-3-PHOSPHATE DEHYDROGENASE"/>
    <property type="match status" value="1"/>
</dbReference>
<accession>A0A344TE25</accession>
<comment type="similarity">
    <text evidence="2 6">Belongs to the FAD-dependent glycerol-3-phosphate dehydrogenase family.</text>
</comment>
<dbReference type="RefSeq" id="WP_114065683.1">
    <property type="nucleotide sequence ID" value="NZ_CP030850.1"/>
</dbReference>
<dbReference type="PROSITE" id="PS51257">
    <property type="entry name" value="PROKAR_LIPOPROTEIN"/>
    <property type="match status" value="1"/>
</dbReference>
<dbReference type="GO" id="GO:0004368">
    <property type="term" value="F:glycerol-3-phosphate dehydrogenase (quinone) activity"/>
    <property type="evidence" value="ECO:0007669"/>
    <property type="project" value="UniProtKB-EC"/>
</dbReference>
<dbReference type="InterPro" id="IPR036188">
    <property type="entry name" value="FAD/NAD-bd_sf"/>
</dbReference>
<evidence type="ECO:0000313" key="9">
    <source>
        <dbReference type="EMBL" id="AXE16896.1"/>
    </source>
</evidence>
<dbReference type="EMBL" id="CP030850">
    <property type="protein sequence ID" value="AXE16896.1"/>
    <property type="molecule type" value="Genomic_DNA"/>
</dbReference>
<comment type="cofactor">
    <cofactor evidence="1 6">
        <name>FAD</name>
        <dbReference type="ChEBI" id="CHEBI:57692"/>
    </cofactor>
</comment>
<evidence type="ECO:0000256" key="2">
    <source>
        <dbReference type="ARBA" id="ARBA00007330"/>
    </source>
</evidence>
<gene>
    <name evidence="9" type="ORF">DR864_03680</name>
</gene>
<dbReference type="AlphaFoldDB" id="A0A344TE25"/>
<dbReference type="Pfam" id="PF01266">
    <property type="entry name" value="DAO"/>
    <property type="match status" value="1"/>
</dbReference>